<comment type="caution">
    <text evidence="2">The sequence shown here is derived from an EMBL/GenBank/DDBJ whole genome shotgun (WGS) entry which is preliminary data.</text>
</comment>
<evidence type="ECO:0000256" key="1">
    <source>
        <dbReference type="SAM" id="MobiDB-lite"/>
    </source>
</evidence>
<sequence length="45" mass="5221">MSIYILFYFLVIVNFSNRHLHFATPTPPYESVSKKSPAMKKTSDN</sequence>
<keyword evidence="3" id="KW-1185">Reference proteome</keyword>
<dbReference type="EMBL" id="ACCG02000009">
    <property type="protein sequence ID" value="EFE89503.1"/>
    <property type="molecule type" value="Genomic_DNA"/>
</dbReference>
<name>D4BPB6_BIFBR</name>
<dbReference type="Proteomes" id="UP000003191">
    <property type="component" value="Unassembled WGS sequence"/>
</dbReference>
<evidence type="ECO:0000313" key="3">
    <source>
        <dbReference type="Proteomes" id="UP000003191"/>
    </source>
</evidence>
<feature type="region of interest" description="Disordered" evidence="1">
    <location>
        <begin position="23"/>
        <end position="45"/>
    </location>
</feature>
<proteinExistence type="predicted"/>
<gene>
    <name evidence="2" type="ORF">BIFBRE_03925</name>
</gene>
<reference evidence="2 3" key="1">
    <citation type="submission" date="2010-02" db="EMBL/GenBank/DDBJ databases">
        <authorList>
            <person name="Weinstock G."/>
            <person name="Sodergren E."/>
            <person name="Clifton S."/>
            <person name="Fulton L."/>
            <person name="Fulton B."/>
            <person name="Courtney L."/>
            <person name="Fronick C."/>
            <person name="Harrison M."/>
            <person name="Strong C."/>
            <person name="Farmer C."/>
            <person name="Delahaunty K."/>
            <person name="Markovic C."/>
            <person name="Hall O."/>
            <person name="Minx P."/>
            <person name="Tomlinson C."/>
            <person name="Mitreva M."/>
            <person name="Nelson J."/>
            <person name="Hou S."/>
            <person name="Wollam A."/>
            <person name="Pepin K.H."/>
            <person name="Johnson M."/>
            <person name="Bhonagiri V."/>
            <person name="Zhang X."/>
            <person name="Suruliraj S."/>
            <person name="Warren W."/>
            <person name="Chinwalla A."/>
            <person name="Mardis E.R."/>
            <person name="Wilson R.K."/>
        </authorList>
    </citation>
    <scope>NUCLEOTIDE SEQUENCE [LARGE SCALE GENOMIC DNA]</scope>
    <source>
        <strain evidence="2 3">DSM 20213</strain>
    </source>
</reference>
<dbReference type="AlphaFoldDB" id="D4BPB6"/>
<evidence type="ECO:0000313" key="2">
    <source>
        <dbReference type="EMBL" id="EFE89503.1"/>
    </source>
</evidence>
<dbReference type="HOGENOM" id="CLU_3196644_0_0_11"/>
<protein>
    <submittedName>
        <fullName evidence="2">Uncharacterized protein</fullName>
    </submittedName>
</protein>
<accession>D4BPB6</accession>
<organism evidence="2 3">
    <name type="scientific">Bifidobacterium breve DSM 20213 = JCM 1192</name>
    <dbReference type="NCBI Taxonomy" id="518634"/>
    <lineage>
        <taxon>Bacteria</taxon>
        <taxon>Bacillati</taxon>
        <taxon>Actinomycetota</taxon>
        <taxon>Actinomycetes</taxon>
        <taxon>Bifidobacteriales</taxon>
        <taxon>Bifidobacteriaceae</taxon>
        <taxon>Bifidobacterium</taxon>
    </lineage>
</organism>